<gene>
    <name evidence="8" type="primary">acpP</name>
    <name evidence="10" type="ORF">IED13_01820</name>
</gene>
<evidence type="ECO:0000259" key="9">
    <source>
        <dbReference type="PROSITE" id="PS50075"/>
    </source>
</evidence>
<evidence type="ECO:0000256" key="5">
    <source>
        <dbReference type="ARBA" id="ARBA00023098"/>
    </source>
</evidence>
<dbReference type="InterPro" id="IPR036736">
    <property type="entry name" value="ACP-like_sf"/>
</dbReference>
<dbReference type="SUPFAM" id="SSF47336">
    <property type="entry name" value="ACP-like"/>
    <property type="match status" value="1"/>
</dbReference>
<keyword evidence="8" id="KW-0963">Cytoplasm</keyword>
<evidence type="ECO:0000313" key="10">
    <source>
        <dbReference type="EMBL" id="MBD3844420.1"/>
    </source>
</evidence>
<dbReference type="Gene3D" id="1.10.1200.10">
    <property type="entry name" value="ACP-like"/>
    <property type="match status" value="1"/>
</dbReference>
<evidence type="ECO:0000256" key="1">
    <source>
        <dbReference type="ARBA" id="ARBA00022450"/>
    </source>
</evidence>
<keyword evidence="5 8" id="KW-0443">Lipid metabolism</keyword>
<comment type="PTM">
    <text evidence="8">4'-phosphopantetheine is transferred from CoA to a specific serine of apo-ACP by AcpS. This modification is essential for activity because fatty acids are bound in thioester linkage to the sulfhydryl of the prosthetic group.</text>
</comment>
<comment type="pathway">
    <text evidence="7">Glycolipid biosynthesis; KDO(2)-lipid A biosynthesis.</text>
</comment>
<keyword evidence="1 8" id="KW-0596">Phosphopantetheine</keyword>
<keyword evidence="4 8" id="KW-0276">Fatty acid metabolism</keyword>
<evidence type="ECO:0000256" key="2">
    <source>
        <dbReference type="ARBA" id="ARBA00022516"/>
    </source>
</evidence>
<evidence type="ECO:0000256" key="3">
    <source>
        <dbReference type="ARBA" id="ARBA00022553"/>
    </source>
</evidence>
<sequence length="85" mass="9399">MNILKVVQEIVAGQISRDPAEITEKTSLEEAGYDSLDVLETIFAIEERFKIRVPFDANDPRVKELKTVGDIARIVESALGEKAPA</sequence>
<dbReference type="Pfam" id="PF00550">
    <property type="entry name" value="PP-binding"/>
    <property type="match status" value="1"/>
</dbReference>
<dbReference type="PROSITE" id="PS50075">
    <property type="entry name" value="CARRIER"/>
    <property type="match status" value="1"/>
</dbReference>
<comment type="similarity">
    <text evidence="8">Belongs to the acyl carrier protein (ACP) family.</text>
</comment>
<keyword evidence="2 8" id="KW-0444">Lipid biosynthesis</keyword>
<dbReference type="HAMAP" id="MF_01217">
    <property type="entry name" value="Acyl_carrier"/>
    <property type="match status" value="1"/>
</dbReference>
<comment type="subcellular location">
    <subcellularLocation>
        <location evidence="8">Cytoplasm</location>
    </subcellularLocation>
</comment>
<feature type="domain" description="Carrier" evidence="9">
    <location>
        <begin position="1"/>
        <end position="79"/>
    </location>
</feature>
<dbReference type="AlphaFoldDB" id="A0A927HWJ5"/>
<dbReference type="EMBL" id="JACXWY010000001">
    <property type="protein sequence ID" value="MBD3844420.1"/>
    <property type="molecule type" value="Genomic_DNA"/>
</dbReference>
<keyword evidence="6 8" id="KW-0275">Fatty acid biosynthesis</keyword>
<dbReference type="Proteomes" id="UP000619295">
    <property type="component" value="Unassembled WGS sequence"/>
</dbReference>
<comment type="pathway">
    <text evidence="8">Lipid metabolism; fatty acid biosynthesis.</text>
</comment>
<keyword evidence="11" id="KW-1185">Reference proteome</keyword>
<reference evidence="10" key="1">
    <citation type="submission" date="2020-09" db="EMBL/GenBank/DDBJ databases">
        <title>Bosea spartocytisi sp. nov. a root nodule endophyte of Spartocytisus supranubius in the high mountain ecosystem fo the Teide National Park (Canary Islands, Spain).</title>
        <authorList>
            <person name="Pulido-Suarez L."/>
            <person name="Peix A."/>
            <person name="Igual J.M."/>
            <person name="Socas-Perez N."/>
            <person name="Velazquez E."/>
            <person name="Flores-Felix J.D."/>
            <person name="Leon-Barrios M."/>
        </authorList>
    </citation>
    <scope>NUCLEOTIDE SEQUENCE</scope>
    <source>
        <strain evidence="10">SSUT16</strain>
    </source>
</reference>
<evidence type="ECO:0000256" key="8">
    <source>
        <dbReference type="HAMAP-Rule" id="MF_01217"/>
    </source>
</evidence>
<dbReference type="RefSeq" id="WP_038361573.1">
    <property type="nucleotide sequence ID" value="NZ_JACXWY010000001.1"/>
</dbReference>
<comment type="caution">
    <text evidence="10">The sequence shown here is derived from an EMBL/GenBank/DDBJ whole genome shotgun (WGS) entry which is preliminary data.</text>
</comment>
<dbReference type="GO" id="GO:0005737">
    <property type="term" value="C:cytoplasm"/>
    <property type="evidence" value="ECO:0007669"/>
    <property type="project" value="UniProtKB-SubCell"/>
</dbReference>
<evidence type="ECO:0000313" key="11">
    <source>
        <dbReference type="Proteomes" id="UP000619295"/>
    </source>
</evidence>
<feature type="modified residue" description="O-(pantetheine 4'-phosphoryl)serine" evidence="8">
    <location>
        <position position="35"/>
    </location>
</feature>
<evidence type="ECO:0000256" key="6">
    <source>
        <dbReference type="ARBA" id="ARBA00023160"/>
    </source>
</evidence>
<dbReference type="GO" id="GO:0000036">
    <property type="term" value="F:acyl carrier activity"/>
    <property type="evidence" value="ECO:0007669"/>
    <property type="project" value="UniProtKB-UniRule"/>
</dbReference>
<comment type="function">
    <text evidence="8">Carrier of the growing fatty acid chain in fatty acid biosynthesis.</text>
</comment>
<evidence type="ECO:0000256" key="7">
    <source>
        <dbReference type="ARBA" id="ARBA00024328"/>
    </source>
</evidence>
<accession>A0A927HWJ5</accession>
<proteinExistence type="inferred from homology"/>
<evidence type="ECO:0000256" key="4">
    <source>
        <dbReference type="ARBA" id="ARBA00022832"/>
    </source>
</evidence>
<dbReference type="InterPro" id="IPR009081">
    <property type="entry name" value="PP-bd_ACP"/>
</dbReference>
<dbReference type="PROSITE" id="PS00012">
    <property type="entry name" value="PHOSPHOPANTETHEINE"/>
    <property type="match status" value="1"/>
</dbReference>
<name>A0A927HWJ5_9HYPH</name>
<dbReference type="InterPro" id="IPR006162">
    <property type="entry name" value="Ppantetheine_attach_site"/>
</dbReference>
<keyword evidence="3 8" id="KW-0597">Phosphoprotein</keyword>
<protein>
    <recommendedName>
        <fullName evidence="8">Acyl carrier protein</fullName>
        <shortName evidence="8">ACP</shortName>
    </recommendedName>
</protein>
<dbReference type="InterPro" id="IPR003231">
    <property type="entry name" value="ACP"/>
</dbReference>
<organism evidence="10 11">
    <name type="scientific">Bosea spartocytisi</name>
    <dbReference type="NCBI Taxonomy" id="2773451"/>
    <lineage>
        <taxon>Bacteria</taxon>
        <taxon>Pseudomonadati</taxon>
        <taxon>Pseudomonadota</taxon>
        <taxon>Alphaproteobacteria</taxon>
        <taxon>Hyphomicrobiales</taxon>
        <taxon>Boseaceae</taxon>
        <taxon>Bosea</taxon>
    </lineage>
</organism>